<protein>
    <submittedName>
        <fullName evidence="1">Uncharacterized protein</fullName>
    </submittedName>
</protein>
<dbReference type="InParanoid" id="A0A3Q7I0S0"/>
<dbReference type="AlphaFoldDB" id="A0A3Q7I0S0"/>
<keyword evidence="2" id="KW-1185">Reference proteome</keyword>
<name>A0A3Q7I0S0_SOLLC</name>
<accession>A0A3Q7I0S0</accession>
<reference evidence="1" key="2">
    <citation type="submission" date="2019-01" db="UniProtKB">
        <authorList>
            <consortium name="EnsemblPlants"/>
        </authorList>
    </citation>
    <scope>IDENTIFICATION</scope>
    <source>
        <strain evidence="1">cv. Heinz 1706</strain>
    </source>
</reference>
<sequence length="50" mass="5990">MNFKVISTLLFSISSVITLHTTFKYLMRHYLAHYFLESHWNQKRTTITIG</sequence>
<proteinExistence type="predicted"/>
<dbReference type="Gramene" id="Solyc09g031540.1.1">
    <property type="protein sequence ID" value="Solyc09g031540.1.1.1"/>
    <property type="gene ID" value="Solyc09g031540.1"/>
</dbReference>
<evidence type="ECO:0000313" key="2">
    <source>
        <dbReference type="Proteomes" id="UP000004994"/>
    </source>
</evidence>
<dbReference type="PaxDb" id="4081-Solyc09g031540.1.1"/>
<evidence type="ECO:0000313" key="1">
    <source>
        <dbReference type="EnsemblPlants" id="Solyc09g031540.1.1.1"/>
    </source>
</evidence>
<dbReference type="Proteomes" id="UP000004994">
    <property type="component" value="Chromosome 9"/>
</dbReference>
<reference evidence="1" key="1">
    <citation type="journal article" date="2012" name="Nature">
        <title>The tomato genome sequence provides insights into fleshy fruit evolution.</title>
        <authorList>
            <consortium name="Tomato Genome Consortium"/>
        </authorList>
    </citation>
    <scope>NUCLEOTIDE SEQUENCE [LARGE SCALE GENOMIC DNA]</scope>
    <source>
        <strain evidence="1">cv. Heinz 1706</strain>
    </source>
</reference>
<dbReference type="EnsemblPlants" id="Solyc09g031540.1.1">
    <property type="protein sequence ID" value="Solyc09g031540.1.1.1"/>
    <property type="gene ID" value="Solyc09g031540.1"/>
</dbReference>
<organism evidence="1">
    <name type="scientific">Solanum lycopersicum</name>
    <name type="common">Tomato</name>
    <name type="synonym">Lycopersicon esculentum</name>
    <dbReference type="NCBI Taxonomy" id="4081"/>
    <lineage>
        <taxon>Eukaryota</taxon>
        <taxon>Viridiplantae</taxon>
        <taxon>Streptophyta</taxon>
        <taxon>Embryophyta</taxon>
        <taxon>Tracheophyta</taxon>
        <taxon>Spermatophyta</taxon>
        <taxon>Magnoliopsida</taxon>
        <taxon>eudicotyledons</taxon>
        <taxon>Gunneridae</taxon>
        <taxon>Pentapetalae</taxon>
        <taxon>asterids</taxon>
        <taxon>lamiids</taxon>
        <taxon>Solanales</taxon>
        <taxon>Solanaceae</taxon>
        <taxon>Solanoideae</taxon>
        <taxon>Solaneae</taxon>
        <taxon>Solanum</taxon>
        <taxon>Solanum subgen. Lycopersicon</taxon>
    </lineage>
</organism>